<proteinExistence type="predicted"/>
<dbReference type="EMBL" id="JASSZA010000001">
    <property type="protein sequence ID" value="KAK2120716.1"/>
    <property type="molecule type" value="Genomic_DNA"/>
</dbReference>
<accession>A0ABQ9WGF0</accession>
<reference evidence="2 3" key="1">
    <citation type="submission" date="2023-05" db="EMBL/GenBank/DDBJ databases">
        <title>B98-5 Cell Line De Novo Hybrid Assembly: An Optical Mapping Approach.</title>
        <authorList>
            <person name="Kananen K."/>
            <person name="Auerbach J.A."/>
            <person name="Kautto E."/>
            <person name="Blachly J.S."/>
        </authorList>
    </citation>
    <scope>NUCLEOTIDE SEQUENCE [LARGE SCALE GENOMIC DNA]</scope>
    <source>
        <strain evidence="2">B95-8</strain>
        <tissue evidence="2">Cell line</tissue>
    </source>
</reference>
<comment type="caution">
    <text evidence="2">The sequence shown here is derived from an EMBL/GenBank/DDBJ whole genome shotgun (WGS) entry which is preliminary data.</text>
</comment>
<keyword evidence="3" id="KW-1185">Reference proteome</keyword>
<organism evidence="2 3">
    <name type="scientific">Saguinus oedipus</name>
    <name type="common">Cotton-top tamarin</name>
    <name type="synonym">Oedipomidas oedipus</name>
    <dbReference type="NCBI Taxonomy" id="9490"/>
    <lineage>
        <taxon>Eukaryota</taxon>
        <taxon>Metazoa</taxon>
        <taxon>Chordata</taxon>
        <taxon>Craniata</taxon>
        <taxon>Vertebrata</taxon>
        <taxon>Euteleostomi</taxon>
        <taxon>Mammalia</taxon>
        <taxon>Eutheria</taxon>
        <taxon>Euarchontoglires</taxon>
        <taxon>Primates</taxon>
        <taxon>Haplorrhini</taxon>
        <taxon>Platyrrhini</taxon>
        <taxon>Cebidae</taxon>
        <taxon>Callitrichinae</taxon>
        <taxon>Saguinus</taxon>
    </lineage>
</organism>
<evidence type="ECO:0000313" key="3">
    <source>
        <dbReference type="Proteomes" id="UP001266305"/>
    </source>
</evidence>
<evidence type="ECO:0000256" key="1">
    <source>
        <dbReference type="SAM" id="MobiDB-lite"/>
    </source>
</evidence>
<protein>
    <submittedName>
        <fullName evidence="2">Uncharacterized protein</fullName>
    </submittedName>
</protein>
<feature type="region of interest" description="Disordered" evidence="1">
    <location>
        <begin position="49"/>
        <end position="70"/>
    </location>
</feature>
<sequence>MGSGLLKGAVTCPLGFLTTPAVESVAGSQGLHARLPQGCAIRAIHARAPPHAAGAPPGRPLPEASPSHNPGETVWDLHEVVRSFTQVVWDLGEVLRDIWVRPRGTGRGQAYSVPWSDRRFRTCQVHPENPPLSPQRKAPQVVPGLCQLSQDTLVSPKLWHCRPLLQAPLLMGSSQDCGHLPGSRFPSVRCPSALQQCSAWAE</sequence>
<gene>
    <name evidence="2" type="ORF">P7K49_002102</name>
</gene>
<dbReference type="Proteomes" id="UP001266305">
    <property type="component" value="Unassembled WGS sequence"/>
</dbReference>
<evidence type="ECO:0000313" key="2">
    <source>
        <dbReference type="EMBL" id="KAK2120716.1"/>
    </source>
</evidence>
<name>A0ABQ9WGF0_SAGOE</name>